<accession>A0A1I7BG15</accession>
<feature type="site" description="Substrate discrimination" evidence="16">
    <location>
        <position position="24"/>
    </location>
</feature>
<dbReference type="NCBIfam" id="NF002677">
    <property type="entry name" value="PRK02406.1"/>
    <property type="match status" value="1"/>
</dbReference>
<dbReference type="GO" id="GO:0003684">
    <property type="term" value="F:damaged DNA binding"/>
    <property type="evidence" value="ECO:0007669"/>
    <property type="project" value="InterPro"/>
</dbReference>
<dbReference type="STRING" id="305507.SAMN04489724_2391"/>
<keyword evidence="12 16" id="KW-0239">DNA-directed DNA polymerase</keyword>
<dbReference type="InterPro" id="IPR050116">
    <property type="entry name" value="DNA_polymerase-Y"/>
</dbReference>
<dbReference type="Proteomes" id="UP000199673">
    <property type="component" value="Unassembled WGS sequence"/>
</dbReference>
<keyword evidence="19" id="KW-1185">Reference proteome</keyword>
<sequence length="368" mass="41823">MENEKDIQLYPIRKIIHVDMDAFYASVEQLDHPEWRGKPLVVGGNAARGVIAAASYEARKFGVYSAMPSVLAARKCPQLIFAPARFDRYKEISSQIREVFHEYTDLVEPLSLDEAFMDVTENKMGLKSAILIAKQIRQKIKERTGLNASAGVSYNKFLAKIASDLNKPNGQAVILPEEAEKFLEKLPIKKFFGIGKVTAEKMGSLGIHNGKDLKQFSLQYLTRKFGKSGIHYFNIVRGIHLSEVQPHRIRKSLSAENTFAKDLLNNEELLGELKKIYDELTKRIKKSGIKGRTVTLKIKYSDFTQQTRSKTQEQYPEEELIWEIAQELLAQEPFVNSIRLLGLGISNLNITEEHQHFGEQLKIPFEGI</sequence>
<feature type="binding site" evidence="16">
    <location>
        <position position="113"/>
    </location>
    <ligand>
        <name>Mg(2+)</name>
        <dbReference type="ChEBI" id="CHEBI:18420"/>
    </ligand>
</feature>
<keyword evidence="8 16" id="KW-0235">DNA replication</keyword>
<dbReference type="Gene3D" id="3.30.1490.100">
    <property type="entry name" value="DNA polymerase, Y-family, little finger domain"/>
    <property type="match status" value="1"/>
</dbReference>
<dbReference type="InterPro" id="IPR017961">
    <property type="entry name" value="DNA_pol_Y-fam_little_finger"/>
</dbReference>
<evidence type="ECO:0000313" key="18">
    <source>
        <dbReference type="EMBL" id="SFT86098.1"/>
    </source>
</evidence>
<dbReference type="FunFam" id="3.30.1490.100:FF:000004">
    <property type="entry name" value="DNA polymerase IV"/>
    <property type="match status" value="1"/>
</dbReference>
<keyword evidence="6 16" id="KW-0808">Transferase</keyword>
<comment type="catalytic activity">
    <reaction evidence="15 16">
        <text>DNA(n) + a 2'-deoxyribonucleoside 5'-triphosphate = DNA(n+1) + diphosphate</text>
        <dbReference type="Rhea" id="RHEA:22508"/>
        <dbReference type="Rhea" id="RHEA-COMP:17339"/>
        <dbReference type="Rhea" id="RHEA-COMP:17340"/>
        <dbReference type="ChEBI" id="CHEBI:33019"/>
        <dbReference type="ChEBI" id="CHEBI:61560"/>
        <dbReference type="ChEBI" id="CHEBI:173112"/>
        <dbReference type="EC" id="2.7.7.7"/>
    </reaction>
</comment>
<evidence type="ECO:0000256" key="7">
    <source>
        <dbReference type="ARBA" id="ARBA00022695"/>
    </source>
</evidence>
<dbReference type="FunFam" id="1.10.150.20:FF:000019">
    <property type="entry name" value="DNA polymerase IV"/>
    <property type="match status" value="1"/>
</dbReference>
<evidence type="ECO:0000256" key="14">
    <source>
        <dbReference type="ARBA" id="ARBA00023204"/>
    </source>
</evidence>
<dbReference type="HAMAP" id="MF_01113">
    <property type="entry name" value="DNApol_IV"/>
    <property type="match status" value="1"/>
</dbReference>
<dbReference type="EMBL" id="FPBF01000003">
    <property type="protein sequence ID" value="SFT86098.1"/>
    <property type="molecule type" value="Genomic_DNA"/>
</dbReference>
<keyword evidence="14 16" id="KW-0234">DNA repair</keyword>
<dbReference type="GO" id="GO:0006261">
    <property type="term" value="P:DNA-templated DNA replication"/>
    <property type="evidence" value="ECO:0007669"/>
    <property type="project" value="UniProtKB-UniRule"/>
</dbReference>
<evidence type="ECO:0000256" key="5">
    <source>
        <dbReference type="ARBA" id="ARBA00022490"/>
    </source>
</evidence>
<evidence type="ECO:0000256" key="2">
    <source>
        <dbReference type="ARBA" id="ARBA00010945"/>
    </source>
</evidence>
<dbReference type="GO" id="GO:0005829">
    <property type="term" value="C:cytosol"/>
    <property type="evidence" value="ECO:0007669"/>
    <property type="project" value="TreeGrafter"/>
</dbReference>
<dbReference type="GO" id="GO:0042276">
    <property type="term" value="P:error-prone translesion synthesis"/>
    <property type="evidence" value="ECO:0007669"/>
    <property type="project" value="TreeGrafter"/>
</dbReference>
<evidence type="ECO:0000256" key="11">
    <source>
        <dbReference type="ARBA" id="ARBA00022842"/>
    </source>
</evidence>
<dbReference type="EC" id="2.7.7.7" evidence="16"/>
<keyword evidence="7 16" id="KW-0548">Nucleotidyltransferase</keyword>
<gene>
    <name evidence="16" type="primary">dinB</name>
    <name evidence="18" type="ORF">SAMN04489724_2391</name>
</gene>
<proteinExistence type="inferred from homology"/>
<dbReference type="Gene3D" id="3.40.1170.60">
    <property type="match status" value="1"/>
</dbReference>
<feature type="domain" description="UmuC" evidence="17">
    <location>
        <begin position="15"/>
        <end position="195"/>
    </location>
</feature>
<reference evidence="19" key="1">
    <citation type="submission" date="2016-10" db="EMBL/GenBank/DDBJ databases">
        <authorList>
            <person name="Varghese N."/>
            <person name="Submissions S."/>
        </authorList>
    </citation>
    <scope>NUCLEOTIDE SEQUENCE [LARGE SCALE GENOMIC DNA]</scope>
    <source>
        <strain evidence="19">DSM 23445</strain>
    </source>
</reference>
<evidence type="ECO:0000256" key="1">
    <source>
        <dbReference type="ARBA" id="ARBA00004496"/>
    </source>
</evidence>
<dbReference type="Pfam" id="PF11798">
    <property type="entry name" value="IMS_HHH"/>
    <property type="match status" value="1"/>
</dbReference>
<evidence type="ECO:0000259" key="17">
    <source>
        <dbReference type="PROSITE" id="PS50173"/>
    </source>
</evidence>
<protein>
    <recommendedName>
        <fullName evidence="16">DNA polymerase IV</fullName>
        <shortName evidence="16">Pol IV</shortName>
        <ecNumber evidence="16">2.7.7.7</ecNumber>
    </recommendedName>
</protein>
<evidence type="ECO:0000256" key="15">
    <source>
        <dbReference type="ARBA" id="ARBA00049244"/>
    </source>
</evidence>
<evidence type="ECO:0000256" key="6">
    <source>
        <dbReference type="ARBA" id="ARBA00022679"/>
    </source>
</evidence>
<dbReference type="CDD" id="cd03586">
    <property type="entry name" value="PolY_Pol_IV_kappa"/>
    <property type="match status" value="1"/>
</dbReference>
<evidence type="ECO:0000256" key="10">
    <source>
        <dbReference type="ARBA" id="ARBA00022763"/>
    </source>
</evidence>
<evidence type="ECO:0000256" key="16">
    <source>
        <dbReference type="HAMAP-Rule" id="MF_01113"/>
    </source>
</evidence>
<evidence type="ECO:0000313" key="19">
    <source>
        <dbReference type="Proteomes" id="UP000199673"/>
    </source>
</evidence>
<dbReference type="Gene3D" id="1.10.150.20">
    <property type="entry name" value="5' to 3' exonuclease, C-terminal subdomain"/>
    <property type="match status" value="1"/>
</dbReference>
<dbReference type="InterPro" id="IPR024728">
    <property type="entry name" value="PolY_HhH_motif"/>
</dbReference>
<dbReference type="PANTHER" id="PTHR11076:SF33">
    <property type="entry name" value="DNA POLYMERASE KAPPA"/>
    <property type="match status" value="1"/>
</dbReference>
<evidence type="ECO:0000256" key="3">
    <source>
        <dbReference type="ARBA" id="ARBA00011245"/>
    </source>
</evidence>
<dbReference type="SUPFAM" id="SSF56672">
    <property type="entry name" value="DNA/RNA polymerases"/>
    <property type="match status" value="1"/>
</dbReference>
<evidence type="ECO:0000256" key="13">
    <source>
        <dbReference type="ARBA" id="ARBA00023125"/>
    </source>
</evidence>
<dbReference type="GO" id="GO:0009432">
    <property type="term" value="P:SOS response"/>
    <property type="evidence" value="ECO:0007669"/>
    <property type="project" value="TreeGrafter"/>
</dbReference>
<dbReference type="Pfam" id="PF00817">
    <property type="entry name" value="IMS"/>
    <property type="match status" value="1"/>
</dbReference>
<feature type="binding site" evidence="16">
    <location>
        <position position="19"/>
    </location>
    <ligand>
        <name>Mg(2+)</name>
        <dbReference type="ChEBI" id="CHEBI:18420"/>
    </ligand>
</feature>
<keyword evidence="9 16" id="KW-0479">Metal-binding</keyword>
<comment type="cofactor">
    <cofactor evidence="16">
        <name>Mg(2+)</name>
        <dbReference type="ChEBI" id="CHEBI:18420"/>
    </cofactor>
    <text evidence="16">Binds 2 magnesium ions per subunit.</text>
</comment>
<evidence type="ECO:0000256" key="4">
    <source>
        <dbReference type="ARBA" id="ARBA00022457"/>
    </source>
</evidence>
<dbReference type="Pfam" id="PF11799">
    <property type="entry name" value="IMS_C"/>
    <property type="match status" value="1"/>
</dbReference>
<keyword evidence="10 16" id="KW-0227">DNA damage</keyword>
<dbReference type="PANTHER" id="PTHR11076">
    <property type="entry name" value="DNA REPAIR POLYMERASE UMUC / TRANSFERASE FAMILY MEMBER"/>
    <property type="match status" value="1"/>
</dbReference>
<dbReference type="InterPro" id="IPR022880">
    <property type="entry name" value="DNApol_IV"/>
</dbReference>
<organism evidence="18 19">
    <name type="scientific">Algoriphagus locisalis</name>
    <dbReference type="NCBI Taxonomy" id="305507"/>
    <lineage>
        <taxon>Bacteria</taxon>
        <taxon>Pseudomonadati</taxon>
        <taxon>Bacteroidota</taxon>
        <taxon>Cytophagia</taxon>
        <taxon>Cytophagales</taxon>
        <taxon>Cyclobacteriaceae</taxon>
        <taxon>Algoriphagus</taxon>
    </lineage>
</organism>
<dbReference type="InterPro" id="IPR036775">
    <property type="entry name" value="DNA_pol_Y-fam_lit_finger_sf"/>
</dbReference>
<dbReference type="SUPFAM" id="SSF100879">
    <property type="entry name" value="Lesion bypass DNA polymerase (Y-family), little finger domain"/>
    <property type="match status" value="1"/>
</dbReference>
<dbReference type="AlphaFoldDB" id="A0A1I7BG15"/>
<dbReference type="NCBIfam" id="NF010731">
    <property type="entry name" value="PRK14133.1"/>
    <property type="match status" value="1"/>
</dbReference>
<dbReference type="GO" id="GO:0003887">
    <property type="term" value="F:DNA-directed DNA polymerase activity"/>
    <property type="evidence" value="ECO:0007669"/>
    <property type="project" value="UniProtKB-UniRule"/>
</dbReference>
<keyword evidence="13 16" id="KW-0238">DNA-binding</keyword>
<comment type="similarity">
    <text evidence="2 16">Belongs to the DNA polymerase type-Y family.</text>
</comment>
<comment type="subunit">
    <text evidence="3 16">Monomer.</text>
</comment>
<dbReference type="InterPro" id="IPR043502">
    <property type="entry name" value="DNA/RNA_pol_sf"/>
</dbReference>
<comment type="subcellular location">
    <subcellularLocation>
        <location evidence="1 16">Cytoplasm</location>
    </subcellularLocation>
</comment>
<dbReference type="Gene3D" id="3.30.70.270">
    <property type="match status" value="1"/>
</dbReference>
<keyword evidence="5 16" id="KW-0963">Cytoplasm</keyword>
<keyword evidence="4 16" id="KW-0515">Mutator protein</keyword>
<dbReference type="PROSITE" id="PS50173">
    <property type="entry name" value="UMUC"/>
    <property type="match status" value="1"/>
</dbReference>
<comment type="function">
    <text evidence="16">Poorly processive, error-prone DNA polymerase involved in untargeted mutagenesis. Copies undamaged DNA at stalled replication forks, which arise in vivo from mismatched or misaligned primer ends. These misaligned primers can be extended by PolIV. Exhibits no 3'-5' exonuclease (proofreading) activity. May be involved in translesional synthesis, in conjunction with the beta clamp from PolIII.</text>
</comment>
<dbReference type="FunFam" id="3.40.1170.60:FF:000001">
    <property type="entry name" value="DNA polymerase IV"/>
    <property type="match status" value="1"/>
</dbReference>
<dbReference type="GO" id="GO:0000287">
    <property type="term" value="F:magnesium ion binding"/>
    <property type="evidence" value="ECO:0007669"/>
    <property type="project" value="UniProtKB-UniRule"/>
</dbReference>
<evidence type="ECO:0000256" key="8">
    <source>
        <dbReference type="ARBA" id="ARBA00022705"/>
    </source>
</evidence>
<evidence type="ECO:0000256" key="12">
    <source>
        <dbReference type="ARBA" id="ARBA00022932"/>
    </source>
</evidence>
<name>A0A1I7BG15_9BACT</name>
<dbReference type="InterPro" id="IPR043128">
    <property type="entry name" value="Rev_trsase/Diguanyl_cyclase"/>
</dbReference>
<evidence type="ECO:0000256" key="9">
    <source>
        <dbReference type="ARBA" id="ARBA00022723"/>
    </source>
</evidence>
<dbReference type="InterPro" id="IPR001126">
    <property type="entry name" value="UmuC"/>
</dbReference>
<feature type="active site" evidence="16">
    <location>
        <position position="114"/>
    </location>
</feature>
<dbReference type="GO" id="GO:0006281">
    <property type="term" value="P:DNA repair"/>
    <property type="evidence" value="ECO:0007669"/>
    <property type="project" value="UniProtKB-UniRule"/>
</dbReference>
<keyword evidence="11 16" id="KW-0460">Magnesium</keyword>